<organism evidence="1 2">
    <name type="scientific">Taklimakanibacter albus</name>
    <dbReference type="NCBI Taxonomy" id="2800327"/>
    <lineage>
        <taxon>Bacteria</taxon>
        <taxon>Pseudomonadati</taxon>
        <taxon>Pseudomonadota</taxon>
        <taxon>Alphaproteobacteria</taxon>
        <taxon>Hyphomicrobiales</taxon>
        <taxon>Aestuariivirgaceae</taxon>
        <taxon>Taklimakanibacter</taxon>
    </lineage>
</organism>
<sequence>MAAATLWAGAAHAQTALEKLQQDGTVKIGLAQEPPYTMFSASGEPTGAAVDVARAVFAKLKVNKVTADVVDWAALIPGLQARRFDIVSTGLIIRPQRCTAVRFSQPDLCTAEGFAVKKGNPSALNTYEDLVKTDVKIAVCGGCAEEKRAIEVGVPRDRLIVATDAFNAIAMLQAGRVDVVAWPDLTLADTIKKVGDTNLEVVAPIAGEPVSCAATAFNYEEKELRDAYDVALAEIKASGEFAKIVEPYGFNVELATKHTRDELCQGAN</sequence>
<gene>
    <name evidence="1" type="primary">ehuB</name>
    <name evidence="1" type="ORF">JHL16_23085</name>
</gene>
<name>A0ACC5R9A6_9HYPH</name>
<proteinExistence type="predicted"/>
<comment type="caution">
    <text evidence="1">The sequence shown here is derived from an EMBL/GenBank/DDBJ whole genome shotgun (WGS) entry which is preliminary data.</text>
</comment>
<accession>A0ACC5R9A6</accession>
<evidence type="ECO:0000313" key="2">
    <source>
        <dbReference type="Proteomes" id="UP000616151"/>
    </source>
</evidence>
<evidence type="ECO:0000313" key="1">
    <source>
        <dbReference type="EMBL" id="MBK1869264.1"/>
    </source>
</evidence>
<keyword evidence="2" id="KW-1185">Reference proteome</keyword>
<dbReference type="EMBL" id="JAENHL010000008">
    <property type="protein sequence ID" value="MBK1869264.1"/>
    <property type="molecule type" value="Genomic_DNA"/>
</dbReference>
<dbReference type="Proteomes" id="UP000616151">
    <property type="component" value="Unassembled WGS sequence"/>
</dbReference>
<protein>
    <submittedName>
        <fullName evidence="1">Ectoine/hydroxyectoine ABC transporter substrate-binding protein EhuB</fullName>
    </submittedName>
</protein>
<reference evidence="1" key="1">
    <citation type="submission" date="2021-01" db="EMBL/GenBank/DDBJ databases">
        <authorList>
            <person name="Sun Q."/>
        </authorList>
    </citation>
    <scope>NUCLEOTIDE SEQUENCE</scope>
    <source>
        <strain evidence="1">YIM B02566</strain>
    </source>
</reference>